<dbReference type="Proteomes" id="UP000664859">
    <property type="component" value="Unassembled WGS sequence"/>
</dbReference>
<gene>
    <name evidence="1" type="ORF">JKP88DRAFT_279037</name>
</gene>
<dbReference type="AlphaFoldDB" id="A0A835YUZ6"/>
<dbReference type="PANTHER" id="PTHR46586">
    <property type="entry name" value="ANKYRIN REPEAT-CONTAINING PROTEIN"/>
    <property type="match status" value="1"/>
</dbReference>
<accession>A0A835YUZ6</accession>
<sequence>MQRPRCAVEQEAAQRGAAAKEAVNLAAEVEAMLHVLGDIDPSSSTGVRVLTYTLGAMRKRLLEVTDAARSGDVWAHARASSEAGGGEEPRRTVLASPDLLASIVDFMGCGHWLFVAPVSRSWRTAYMSVTERQQSVPCVCVTVGPAAVETPERLEMALEHGIDVPILTSTYSAQEAAGASGSMEVILRLCHLGMPISCAALLGAACARHIGTLYRLCTLAQRRNVLVRLETWTALHERVIHCSHDDEQRLAALVWLSRQVRPWPVWFCTYLCHSAANGGRQAALKYFMNKDRGQAVYGPLVRDLSVVDFGCLEWRDAPATFRWCLGSRPLLSLMDEAAIGGHVEVLQWLRQEHALPLTPLTMACAAGSGCLPALQWLHRAGCPYDIIQLCEPRDGDEDVDSEAVGGEAGA</sequence>
<dbReference type="EMBL" id="JAFCMP010000335">
    <property type="protein sequence ID" value="KAG5181183.1"/>
    <property type="molecule type" value="Genomic_DNA"/>
</dbReference>
<reference evidence="1" key="1">
    <citation type="submission" date="2021-02" db="EMBL/GenBank/DDBJ databases">
        <title>First Annotated Genome of the Yellow-green Alga Tribonema minus.</title>
        <authorList>
            <person name="Mahan K.M."/>
        </authorList>
    </citation>
    <scope>NUCLEOTIDE SEQUENCE</scope>
    <source>
        <strain evidence="1">UTEX B ZZ1240</strain>
    </source>
</reference>
<dbReference type="InterPro" id="IPR052050">
    <property type="entry name" value="SecEffector_AnkRepeat"/>
</dbReference>
<evidence type="ECO:0000313" key="2">
    <source>
        <dbReference type="Proteomes" id="UP000664859"/>
    </source>
</evidence>
<protein>
    <submittedName>
        <fullName evidence="1">Uncharacterized protein</fullName>
    </submittedName>
</protein>
<comment type="caution">
    <text evidence="1">The sequence shown here is derived from an EMBL/GenBank/DDBJ whole genome shotgun (WGS) entry which is preliminary data.</text>
</comment>
<organism evidence="1 2">
    <name type="scientific">Tribonema minus</name>
    <dbReference type="NCBI Taxonomy" id="303371"/>
    <lineage>
        <taxon>Eukaryota</taxon>
        <taxon>Sar</taxon>
        <taxon>Stramenopiles</taxon>
        <taxon>Ochrophyta</taxon>
        <taxon>PX clade</taxon>
        <taxon>Xanthophyceae</taxon>
        <taxon>Tribonematales</taxon>
        <taxon>Tribonemataceae</taxon>
        <taxon>Tribonema</taxon>
    </lineage>
</organism>
<dbReference type="OrthoDB" id="194358at2759"/>
<keyword evidence="2" id="KW-1185">Reference proteome</keyword>
<name>A0A835YUZ6_9STRA</name>
<proteinExistence type="predicted"/>
<evidence type="ECO:0000313" key="1">
    <source>
        <dbReference type="EMBL" id="KAG5181183.1"/>
    </source>
</evidence>
<dbReference type="PANTHER" id="PTHR46586:SF3">
    <property type="entry name" value="ANKYRIN REPEAT-CONTAINING PROTEIN"/>
    <property type="match status" value="1"/>
</dbReference>